<sequence>MNHGSPGSPPHVINNTIDWDKLQPLNAENARFQTDHLTWNEVLHDPESSPQPNIHTEADRLRSPTDSTLKQEDMKVEASSQAKVARKRPKRKATEASLLSGKKYYNKIKSDPEKWRTYKEKKREWYKGYVAKQPEQKKQEIRARKERERKARLKVRQADPTKRARPNSRMKLRAKIKDNTATEAEIEKYKYLLEKDRLYHQEVKMKQMQSAVTFVSARPMDRDSRPNDRSANGRSALQQPEIRTSDHEFLHSGIGPRLLGFESLDKATTPKQENHSQLTPIQIKNKKYYRKIREDPTSWEAYKAKKRTLREKRMKDLPAEQLDRIRMQTLKRVQKWRLTQKSQRKGSRSNARTRFRDNLKSGTATVADLESYFSLFKIINAVQLGIDLNEPLAQGGDLWPMGNDSGQGSPPEGVLLKETTDATSQATGHLKVRAKIHKAMKRKHSQTYLKNLRADPKRYEIYLAKKNSYEQQRRKDMTPEEKKNFVSRNKIYQHRYYTKKKQSDPNFRRQGQRPALRKEIEQGTATEQQIKTYNQLLETDKRYQANKRAKRMMQEQKDETINKEHHTG</sequence>
<accession>A0A316V556</accession>
<dbReference type="Proteomes" id="UP000245771">
    <property type="component" value="Unassembled WGS sequence"/>
</dbReference>
<dbReference type="InParanoid" id="A0A316V556"/>
<feature type="region of interest" description="Disordered" evidence="1">
    <location>
        <begin position="215"/>
        <end position="246"/>
    </location>
</feature>
<feature type="region of interest" description="Disordered" evidence="1">
    <location>
        <begin position="547"/>
        <end position="568"/>
    </location>
</feature>
<gene>
    <name evidence="2" type="ORF">FA14DRAFT_182422</name>
</gene>
<reference evidence="2 3" key="1">
    <citation type="journal article" date="2018" name="Mol. Biol. Evol.">
        <title>Broad Genomic Sampling Reveals a Smut Pathogenic Ancestry of the Fungal Clade Ustilaginomycotina.</title>
        <authorList>
            <person name="Kijpornyongpan T."/>
            <person name="Mondo S.J."/>
            <person name="Barry K."/>
            <person name="Sandor L."/>
            <person name="Lee J."/>
            <person name="Lipzen A."/>
            <person name="Pangilinan J."/>
            <person name="LaButti K."/>
            <person name="Hainaut M."/>
            <person name="Henrissat B."/>
            <person name="Grigoriev I.V."/>
            <person name="Spatafora J.W."/>
            <person name="Aime M.C."/>
        </authorList>
    </citation>
    <scope>NUCLEOTIDE SEQUENCE [LARGE SCALE GENOMIC DNA]</scope>
    <source>
        <strain evidence="2 3">MCA 3882</strain>
    </source>
</reference>
<feature type="region of interest" description="Disordered" evidence="1">
    <location>
        <begin position="334"/>
        <end position="356"/>
    </location>
</feature>
<feature type="region of interest" description="Disordered" evidence="1">
    <location>
        <begin position="42"/>
        <end position="95"/>
    </location>
</feature>
<dbReference type="AlphaFoldDB" id="A0A316V556"/>
<keyword evidence="3" id="KW-1185">Reference proteome</keyword>
<evidence type="ECO:0000313" key="2">
    <source>
        <dbReference type="EMBL" id="PWN31631.1"/>
    </source>
</evidence>
<organism evidence="2 3">
    <name type="scientific">Meira miltonrushii</name>
    <dbReference type="NCBI Taxonomy" id="1280837"/>
    <lineage>
        <taxon>Eukaryota</taxon>
        <taxon>Fungi</taxon>
        <taxon>Dikarya</taxon>
        <taxon>Basidiomycota</taxon>
        <taxon>Ustilaginomycotina</taxon>
        <taxon>Exobasidiomycetes</taxon>
        <taxon>Exobasidiales</taxon>
        <taxon>Brachybasidiaceae</taxon>
        <taxon>Meira</taxon>
    </lineage>
</organism>
<evidence type="ECO:0000256" key="1">
    <source>
        <dbReference type="SAM" id="MobiDB-lite"/>
    </source>
</evidence>
<feature type="region of interest" description="Disordered" evidence="1">
    <location>
        <begin position="134"/>
        <end position="166"/>
    </location>
</feature>
<proteinExistence type="predicted"/>
<feature type="region of interest" description="Disordered" evidence="1">
    <location>
        <begin position="497"/>
        <end position="527"/>
    </location>
</feature>
<dbReference type="EMBL" id="KZ819607">
    <property type="protein sequence ID" value="PWN31631.1"/>
    <property type="molecule type" value="Genomic_DNA"/>
</dbReference>
<feature type="compositionally biased region" description="Basic and acidic residues" evidence="1">
    <location>
        <begin position="552"/>
        <end position="568"/>
    </location>
</feature>
<protein>
    <submittedName>
        <fullName evidence="2">Uncharacterized protein</fullName>
    </submittedName>
</protein>
<name>A0A316V556_9BASI</name>
<dbReference type="RefSeq" id="XP_025351933.1">
    <property type="nucleotide sequence ID" value="XM_025501206.1"/>
</dbReference>
<evidence type="ECO:0000313" key="3">
    <source>
        <dbReference type="Proteomes" id="UP000245771"/>
    </source>
</evidence>
<dbReference type="GeneID" id="37022987"/>
<feature type="compositionally biased region" description="Basic and acidic residues" evidence="1">
    <location>
        <begin position="134"/>
        <end position="149"/>
    </location>
</feature>
<feature type="compositionally biased region" description="Basic and acidic residues" evidence="1">
    <location>
        <begin position="56"/>
        <end position="76"/>
    </location>
</feature>
<feature type="compositionally biased region" description="Basic and acidic residues" evidence="1">
    <location>
        <begin position="219"/>
        <end position="228"/>
    </location>
</feature>
<feature type="compositionally biased region" description="Basic residues" evidence="1">
    <location>
        <begin position="342"/>
        <end position="353"/>
    </location>
</feature>
<feature type="compositionally biased region" description="Polar residues" evidence="1">
    <location>
        <begin position="229"/>
        <end position="242"/>
    </location>
</feature>